<accession>A0ABX2A631</accession>
<evidence type="ECO:0000256" key="1">
    <source>
        <dbReference type="SAM" id="MobiDB-lite"/>
    </source>
</evidence>
<dbReference type="RefSeq" id="WP_171784519.1">
    <property type="nucleotide sequence ID" value="NZ_BAAAML010000001.1"/>
</dbReference>
<dbReference type="Proteomes" id="UP000757540">
    <property type="component" value="Unassembled WGS sequence"/>
</dbReference>
<proteinExistence type="predicted"/>
<feature type="region of interest" description="Disordered" evidence="1">
    <location>
        <begin position="133"/>
        <end position="168"/>
    </location>
</feature>
<dbReference type="InterPro" id="IPR025444">
    <property type="entry name" value="Monooxy_af470"/>
</dbReference>
<gene>
    <name evidence="2" type="ORF">HDG69_002902</name>
</gene>
<evidence type="ECO:0008006" key="4">
    <source>
        <dbReference type="Google" id="ProtNLM"/>
    </source>
</evidence>
<reference evidence="2 3" key="1">
    <citation type="submission" date="2020-05" db="EMBL/GenBank/DDBJ databases">
        <title>Genomic Encyclopedia of Type Strains, Phase III (KMG-III): the genomes of soil and plant-associated and newly described type strains.</title>
        <authorList>
            <person name="Whitman W."/>
        </authorList>
    </citation>
    <scope>NUCLEOTIDE SEQUENCE [LARGE SCALE GENOMIC DNA]</scope>
    <source>
        <strain evidence="2 3">KCTC 19046</strain>
    </source>
</reference>
<sequence>MTTLMTHHHDGALAVFLIGARINKFWRPDAWVPTYAAMGPMLAELHRTPETGFLGARTTFGLRGPTVIQYWRSVEDIYRYANDDDLAHRPAWIEFHRRARKAPGAVGIWHETYAVGAGGHESLYGDMPPFGLARATTPVPAQHKGRTARERLRASGSPRTPPPTPQPR</sequence>
<evidence type="ECO:0000313" key="3">
    <source>
        <dbReference type="Proteomes" id="UP000757540"/>
    </source>
</evidence>
<organism evidence="2 3">
    <name type="scientific">Isoptericola halotolerans</name>
    <dbReference type="NCBI Taxonomy" id="300560"/>
    <lineage>
        <taxon>Bacteria</taxon>
        <taxon>Bacillati</taxon>
        <taxon>Actinomycetota</taxon>
        <taxon>Actinomycetes</taxon>
        <taxon>Micrococcales</taxon>
        <taxon>Promicromonosporaceae</taxon>
        <taxon>Isoptericola</taxon>
    </lineage>
</organism>
<name>A0ABX2A631_9MICO</name>
<evidence type="ECO:0000313" key="2">
    <source>
        <dbReference type="EMBL" id="NOV98317.1"/>
    </source>
</evidence>
<dbReference type="Pfam" id="PF13826">
    <property type="entry name" value="Monooxy_af470-like"/>
    <property type="match status" value="1"/>
</dbReference>
<feature type="compositionally biased region" description="Pro residues" evidence="1">
    <location>
        <begin position="159"/>
        <end position="168"/>
    </location>
</feature>
<dbReference type="EMBL" id="JABEZU010000003">
    <property type="protein sequence ID" value="NOV98317.1"/>
    <property type="molecule type" value="Genomic_DNA"/>
</dbReference>
<protein>
    <recommendedName>
        <fullName evidence="4">DUF4188 domain-containing protein</fullName>
    </recommendedName>
</protein>
<comment type="caution">
    <text evidence="2">The sequence shown here is derived from an EMBL/GenBank/DDBJ whole genome shotgun (WGS) entry which is preliminary data.</text>
</comment>
<keyword evidence="3" id="KW-1185">Reference proteome</keyword>